<accession>I5ASN4</accession>
<name>I5ASN4_EUBC6</name>
<dbReference type="AlphaFoldDB" id="I5ASN4"/>
<sequence length="429" mass="48665">MRIAIVTHSSTYESRAEAVGNCFRKGGQRVTWIYSDYNHLTKQTWKRNAPDHVYLHMTPYTRNLSAKRLFSIRSFARETGRYIDGEMKGKEPFDLLYVMIPANTFVREAARLKREYGVKVVFDLIDLWPESLPLDFLEKTPPFRYWRRLRDRDFGCADLIFTECRLYKEILKPEPEIAGKMRTLYWFKERNRTKAVSAGSGGESCAGKHSCARDTPEAHGGMEENPVAPGTLHIAYMGAINNIIDIPGIVKLLLAIDCLRPVKLHIVGEGNHADDFVLAVKEAGIAMEYYGPVYDEKKKDEILSHCSFGLNIMKPGVCVGLTMKSIEYLSHSLPLINNIRGDTAQLVRDLKIGVNAPPISGETGQTEGTESAESYRRKMRSFAEEVLRLSEDPEATDRAKNAYENLFTRERFEQTLVDALDTLVILKAL</sequence>
<gene>
    <name evidence="1" type="ORF">EubceDRAFT1_0982</name>
</gene>
<dbReference type="Gene3D" id="3.40.50.2000">
    <property type="entry name" value="Glycogen Phosphorylase B"/>
    <property type="match status" value="1"/>
</dbReference>
<protein>
    <recommendedName>
        <fullName evidence="3">Glycosyltransferase</fullName>
    </recommendedName>
</protein>
<dbReference type="SUPFAM" id="SSF53756">
    <property type="entry name" value="UDP-Glycosyltransferase/glycogen phosphorylase"/>
    <property type="match status" value="1"/>
</dbReference>
<reference evidence="1 2" key="1">
    <citation type="submission" date="2010-08" db="EMBL/GenBank/DDBJ databases">
        <authorList>
            <consortium name="US DOE Joint Genome Institute (JGI-PGF)"/>
            <person name="Lucas S."/>
            <person name="Copeland A."/>
            <person name="Lapidus A."/>
            <person name="Cheng J.-F."/>
            <person name="Bruce D."/>
            <person name="Goodwin L."/>
            <person name="Pitluck S."/>
            <person name="Land M.L."/>
            <person name="Hauser L."/>
            <person name="Chang Y.-J."/>
            <person name="Anderson I.J."/>
            <person name="Johnson E."/>
            <person name="Mulhopadhyay B."/>
            <person name="Kyrpides N."/>
            <person name="Woyke T.J."/>
        </authorList>
    </citation>
    <scope>NUCLEOTIDE SEQUENCE [LARGE SCALE GENOMIC DNA]</scope>
    <source>
        <strain evidence="1 2">6</strain>
    </source>
</reference>
<dbReference type="HOGENOM" id="CLU_725093_0_0_9"/>
<dbReference type="Proteomes" id="UP000005753">
    <property type="component" value="Chromosome"/>
</dbReference>
<proteinExistence type="predicted"/>
<dbReference type="eggNOG" id="COG0438">
    <property type="taxonomic scope" value="Bacteria"/>
</dbReference>
<evidence type="ECO:0000313" key="1">
    <source>
        <dbReference type="EMBL" id="EIM56807.1"/>
    </source>
</evidence>
<keyword evidence="2" id="KW-1185">Reference proteome</keyword>
<dbReference type="EMBL" id="CM001487">
    <property type="protein sequence ID" value="EIM56807.1"/>
    <property type="molecule type" value="Genomic_DNA"/>
</dbReference>
<reference evidence="1 2" key="2">
    <citation type="submission" date="2012-02" db="EMBL/GenBank/DDBJ databases">
        <title>Improved High-Quality Draft sequence of Eubacterium cellulosolvens 6.</title>
        <authorList>
            <consortium name="US DOE Joint Genome Institute"/>
            <person name="Lucas S."/>
            <person name="Han J."/>
            <person name="Lapidus A."/>
            <person name="Cheng J.-F."/>
            <person name="Goodwin L."/>
            <person name="Pitluck S."/>
            <person name="Peters L."/>
            <person name="Mikhailova N."/>
            <person name="Gu W."/>
            <person name="Detter J.C."/>
            <person name="Han C."/>
            <person name="Tapia R."/>
            <person name="Land M."/>
            <person name="Hauser L."/>
            <person name="Kyrpides N."/>
            <person name="Ivanova N."/>
            <person name="Pagani I."/>
            <person name="Johnson E."/>
            <person name="Mukhopadhyay B."/>
            <person name="Anderson I."/>
            <person name="Woyke T."/>
        </authorList>
    </citation>
    <scope>NUCLEOTIDE SEQUENCE [LARGE SCALE GENOMIC DNA]</scope>
    <source>
        <strain evidence="1 2">6</strain>
    </source>
</reference>
<organism evidence="1 2">
    <name type="scientific">Eubacterium cellulosolvens (strain ATCC 43171 / JCM 9499 / 6)</name>
    <name type="common">Cillobacterium cellulosolvens</name>
    <dbReference type="NCBI Taxonomy" id="633697"/>
    <lineage>
        <taxon>Bacteria</taxon>
        <taxon>Bacillati</taxon>
        <taxon>Bacillota</taxon>
        <taxon>Clostridia</taxon>
        <taxon>Eubacteriales</taxon>
        <taxon>Eubacteriaceae</taxon>
        <taxon>Eubacterium</taxon>
    </lineage>
</organism>
<evidence type="ECO:0008006" key="3">
    <source>
        <dbReference type="Google" id="ProtNLM"/>
    </source>
</evidence>
<dbReference type="OrthoDB" id="9811902at2"/>
<dbReference type="STRING" id="633697.EubceDRAFT1_0982"/>
<evidence type="ECO:0000313" key="2">
    <source>
        <dbReference type="Proteomes" id="UP000005753"/>
    </source>
</evidence>